<keyword evidence="2" id="KW-0812">Transmembrane</keyword>
<organism evidence="3 4">
    <name type="scientific">Oesophagostomum dentatum</name>
    <name type="common">Nodular worm</name>
    <dbReference type="NCBI Taxonomy" id="61180"/>
    <lineage>
        <taxon>Eukaryota</taxon>
        <taxon>Metazoa</taxon>
        <taxon>Ecdysozoa</taxon>
        <taxon>Nematoda</taxon>
        <taxon>Chromadorea</taxon>
        <taxon>Rhabditida</taxon>
        <taxon>Rhabditina</taxon>
        <taxon>Rhabditomorpha</taxon>
        <taxon>Strongyloidea</taxon>
        <taxon>Strongylidae</taxon>
        <taxon>Oesophagostomum</taxon>
    </lineage>
</organism>
<gene>
    <name evidence="3" type="ORF">OESDEN_20688</name>
</gene>
<keyword evidence="4" id="KW-1185">Reference proteome</keyword>
<feature type="compositionally biased region" description="Basic and acidic residues" evidence="1">
    <location>
        <begin position="122"/>
        <end position="131"/>
    </location>
</feature>
<proteinExistence type="predicted"/>
<dbReference type="OrthoDB" id="5851666at2759"/>
<keyword evidence="2" id="KW-1133">Transmembrane helix</keyword>
<evidence type="ECO:0000313" key="3">
    <source>
        <dbReference type="EMBL" id="KHJ79660.1"/>
    </source>
</evidence>
<reference evidence="3 4" key="1">
    <citation type="submission" date="2014-03" db="EMBL/GenBank/DDBJ databases">
        <title>Draft genome of the hookworm Oesophagostomum dentatum.</title>
        <authorList>
            <person name="Mitreva M."/>
        </authorList>
    </citation>
    <scope>NUCLEOTIDE SEQUENCE [LARGE SCALE GENOMIC DNA]</scope>
    <source>
        <strain evidence="3 4">OD-Hann</strain>
    </source>
</reference>
<feature type="region of interest" description="Disordered" evidence="1">
    <location>
        <begin position="106"/>
        <end position="147"/>
    </location>
</feature>
<evidence type="ECO:0000313" key="4">
    <source>
        <dbReference type="Proteomes" id="UP000053660"/>
    </source>
</evidence>
<feature type="transmembrane region" description="Helical" evidence="2">
    <location>
        <begin position="12"/>
        <end position="31"/>
    </location>
</feature>
<feature type="compositionally biased region" description="Polar residues" evidence="1">
    <location>
        <begin position="106"/>
        <end position="116"/>
    </location>
</feature>
<protein>
    <submittedName>
        <fullName evidence="3">Uncharacterized protein</fullName>
    </submittedName>
</protein>
<name>A0A0B1S901_OESDE</name>
<evidence type="ECO:0000256" key="2">
    <source>
        <dbReference type="SAM" id="Phobius"/>
    </source>
</evidence>
<keyword evidence="2" id="KW-0472">Membrane</keyword>
<evidence type="ECO:0000256" key="1">
    <source>
        <dbReference type="SAM" id="MobiDB-lite"/>
    </source>
</evidence>
<sequence length="147" mass="15966">MANHQPADTVAAWSQLVTMMFSAVRDGYYSALRKHRMSSRRGLQRQATQESRDAESVAETVPSSTDTPTHQPALRSISMYAVASEGAAKRTNGSVNIMAPVANPVPRTSISISRSVGGSLRSSHDYKDNKDSSTVISATNRPRPIFE</sequence>
<dbReference type="AlphaFoldDB" id="A0A0B1S901"/>
<feature type="region of interest" description="Disordered" evidence="1">
    <location>
        <begin position="35"/>
        <end position="74"/>
    </location>
</feature>
<dbReference type="EMBL" id="KN603873">
    <property type="protein sequence ID" value="KHJ79660.1"/>
    <property type="molecule type" value="Genomic_DNA"/>
</dbReference>
<accession>A0A0B1S901</accession>
<feature type="compositionally biased region" description="Polar residues" evidence="1">
    <location>
        <begin position="61"/>
        <end position="70"/>
    </location>
</feature>
<dbReference type="Proteomes" id="UP000053660">
    <property type="component" value="Unassembled WGS sequence"/>
</dbReference>